<dbReference type="InterPro" id="IPR015797">
    <property type="entry name" value="NUDIX_hydrolase-like_dom_sf"/>
</dbReference>
<dbReference type="GO" id="GO:0016787">
    <property type="term" value="F:hydrolase activity"/>
    <property type="evidence" value="ECO:0007669"/>
    <property type="project" value="UniProtKB-KW"/>
</dbReference>
<keyword evidence="4" id="KW-1185">Reference proteome</keyword>
<dbReference type="AlphaFoldDB" id="A0A6M4JE87"/>
<dbReference type="PROSITE" id="PS51462">
    <property type="entry name" value="NUDIX"/>
    <property type="match status" value="1"/>
</dbReference>
<dbReference type="PROSITE" id="PS00893">
    <property type="entry name" value="NUDIX_BOX"/>
    <property type="match status" value="1"/>
</dbReference>
<dbReference type="CDD" id="cd02883">
    <property type="entry name" value="NUDIX_Hydrolase"/>
    <property type="match status" value="1"/>
</dbReference>
<evidence type="ECO:0000259" key="2">
    <source>
        <dbReference type="PROSITE" id="PS51462"/>
    </source>
</evidence>
<feature type="domain" description="Nudix hydrolase" evidence="2">
    <location>
        <begin position="28"/>
        <end position="171"/>
    </location>
</feature>
<dbReference type="Gene3D" id="3.90.79.10">
    <property type="entry name" value="Nucleoside Triphosphate Pyrophosphohydrolase"/>
    <property type="match status" value="1"/>
</dbReference>
<dbReference type="Pfam" id="PF00293">
    <property type="entry name" value="NUDIX"/>
    <property type="match status" value="1"/>
</dbReference>
<evidence type="ECO:0000313" key="4">
    <source>
        <dbReference type="Proteomes" id="UP000502118"/>
    </source>
</evidence>
<evidence type="ECO:0000313" key="3">
    <source>
        <dbReference type="EMBL" id="QJR44407.1"/>
    </source>
</evidence>
<dbReference type="KEGG" id="mmio:HLA92_03135"/>
<proteinExistence type="predicted"/>
<dbReference type="Proteomes" id="UP000502118">
    <property type="component" value="Chromosome"/>
</dbReference>
<sequence length="177" mass="20984">MKKDKLLYFTPWLSLYETEKGFIYSERRNIDSVAILCYRIIDNQREFLVHFQPLPEIKEKQKWDDCFPSPITGAIEENETYLQTAIRETFEEAGIFVTENNLIKSFRMLASTQSNEIVHGFIFDVTNLKQENPITDGSIFEQVSYNKWYSEIEFKKMVKNELTIASLAYLYYKLIEN</sequence>
<reference evidence="3 4" key="1">
    <citation type="submission" date="2020-05" db="EMBL/GenBank/DDBJ databases">
        <title>Novel Mycoplasma species detected in Mirounga angustirostris (northern elephant seal) from the USA.</title>
        <authorList>
            <person name="Volokhov D.V."/>
        </authorList>
    </citation>
    <scope>NUCLEOTIDE SEQUENCE [LARGE SCALE GENOMIC DNA]</scope>
    <source>
        <strain evidence="3 4">Mirounga ES2806-NAS</strain>
    </source>
</reference>
<dbReference type="SUPFAM" id="SSF55811">
    <property type="entry name" value="Nudix"/>
    <property type="match status" value="1"/>
</dbReference>
<dbReference type="EMBL" id="CP053097">
    <property type="protein sequence ID" value="QJR44407.1"/>
    <property type="molecule type" value="Genomic_DNA"/>
</dbReference>
<dbReference type="InterPro" id="IPR020084">
    <property type="entry name" value="NUDIX_hydrolase_CS"/>
</dbReference>
<gene>
    <name evidence="3" type="ORF">HLA92_03135</name>
</gene>
<protein>
    <submittedName>
        <fullName evidence="3">NUDIX hydrolase</fullName>
    </submittedName>
</protein>
<evidence type="ECO:0000256" key="1">
    <source>
        <dbReference type="ARBA" id="ARBA00022801"/>
    </source>
</evidence>
<accession>A0A6M4JE87</accession>
<dbReference type="InterPro" id="IPR000086">
    <property type="entry name" value="NUDIX_hydrolase_dom"/>
</dbReference>
<dbReference type="RefSeq" id="WP_171113457.1">
    <property type="nucleotide sequence ID" value="NZ_CP053097.1"/>
</dbReference>
<keyword evidence="1 3" id="KW-0378">Hydrolase</keyword>
<name>A0A6M4JE87_9MOLU</name>
<organism evidence="3 4">
    <name type="scientific">Mycoplasma miroungirhinis</name>
    <dbReference type="NCBI Taxonomy" id="754516"/>
    <lineage>
        <taxon>Bacteria</taxon>
        <taxon>Bacillati</taxon>
        <taxon>Mycoplasmatota</taxon>
        <taxon>Mollicutes</taxon>
        <taxon>Mycoplasmataceae</taxon>
        <taxon>Mycoplasma</taxon>
    </lineage>
</organism>